<sequence length="494" mass="54221">MSVDSTKEAISFLQKTNSIAGGTVYDHLAAVVGKLLEDRPNGPVDLRESSLLVKKTEYVPEDTHVVPPVRQNPLKTASAKEIIELYRTPEPPINASTGEPEEVIPPNEYEVENILAHAAMFSAVGIGFGTTEWYHTMLSMKRLGEDPVKKLQSIRFFGKFYATSADYYVFECIPKTFPDPVADPTDPTVMPQEAPGVGSNACQYYVCTRLGGPVVLLPDVHPTHIVQARALKRLLTGDLKAEVSKLPRFDGCEENYLRAQIARISAGTKLCPNGYYNPPEGEEEGRIVFEKAEDFEAPDPASLAEKENWAHMVQHIKVQGRCVWWAPPEPEEPEEDAPEPEEPEESPPIMSTIDQDVPLPNFNAKKPGAEEEEDEENGPGYAAWTLVQSSALRGEVPGSPAGQVVCMRSNLWPGAITCVSGTSFGNIYVGFGVKYSRFLPPPPPPVKSEYQPPVPEDIDEEDPAAKELLVEAQELPPPPPPPGEEGEEGQEEED</sequence>
<dbReference type="GO" id="GO:0001534">
    <property type="term" value="C:radial spoke"/>
    <property type="evidence" value="ECO:0007669"/>
    <property type="project" value="InterPro"/>
</dbReference>
<comment type="subcellular location">
    <subcellularLocation>
        <location evidence="1">Cytoplasm</location>
        <location evidence="1">Cytoskeleton</location>
        <location evidence="1">Cilium axoneme</location>
    </subcellularLocation>
</comment>
<feature type="compositionally biased region" description="Acidic residues" evidence="6">
    <location>
        <begin position="484"/>
        <end position="494"/>
    </location>
</feature>
<dbReference type="Pfam" id="PF04712">
    <property type="entry name" value="Radial_spoke"/>
    <property type="match status" value="2"/>
</dbReference>
<keyword evidence="4" id="KW-0206">Cytoskeleton</keyword>
<gene>
    <name evidence="7" type="ORF">CYMTET_42968</name>
</gene>
<dbReference type="CDD" id="cd22963">
    <property type="entry name" value="DD_CrRSP4-like"/>
    <property type="match status" value="1"/>
</dbReference>
<dbReference type="PANTHER" id="PTHR13159">
    <property type="entry name" value="RADIAL SPOKEHEAD-RELATED"/>
    <property type="match status" value="1"/>
</dbReference>
<dbReference type="AlphaFoldDB" id="A0AAE0F145"/>
<keyword evidence="3" id="KW-0969">Cilium</keyword>
<dbReference type="PANTHER" id="PTHR13159:SF0">
    <property type="entry name" value="RADIAL SPOKE HEAD 6 HOMOLOG A"/>
    <property type="match status" value="1"/>
</dbReference>
<dbReference type="Proteomes" id="UP001190700">
    <property type="component" value="Unassembled WGS sequence"/>
</dbReference>
<dbReference type="GO" id="GO:0035082">
    <property type="term" value="P:axoneme assembly"/>
    <property type="evidence" value="ECO:0007669"/>
    <property type="project" value="TreeGrafter"/>
</dbReference>
<comment type="caution">
    <text evidence="7">The sequence shown here is derived from an EMBL/GenBank/DDBJ whole genome shotgun (WGS) entry which is preliminary data.</text>
</comment>
<proteinExistence type="predicted"/>
<evidence type="ECO:0000313" key="7">
    <source>
        <dbReference type="EMBL" id="KAK3247537.1"/>
    </source>
</evidence>
<organism evidence="7 8">
    <name type="scientific">Cymbomonas tetramitiformis</name>
    <dbReference type="NCBI Taxonomy" id="36881"/>
    <lineage>
        <taxon>Eukaryota</taxon>
        <taxon>Viridiplantae</taxon>
        <taxon>Chlorophyta</taxon>
        <taxon>Pyramimonadophyceae</taxon>
        <taxon>Pyramimonadales</taxon>
        <taxon>Pyramimonadaceae</taxon>
        <taxon>Cymbomonas</taxon>
    </lineage>
</organism>
<feature type="compositionally biased region" description="Acidic residues" evidence="6">
    <location>
        <begin position="329"/>
        <end position="345"/>
    </location>
</feature>
<keyword evidence="2" id="KW-0963">Cytoplasm</keyword>
<name>A0AAE0F145_9CHLO</name>
<reference evidence="7 8" key="1">
    <citation type="journal article" date="2015" name="Genome Biol. Evol.">
        <title>Comparative Genomics of a Bacterivorous Green Alga Reveals Evolutionary Causalities and Consequences of Phago-Mixotrophic Mode of Nutrition.</title>
        <authorList>
            <person name="Burns J.A."/>
            <person name="Paasch A."/>
            <person name="Narechania A."/>
            <person name="Kim E."/>
        </authorList>
    </citation>
    <scope>NUCLEOTIDE SEQUENCE [LARGE SCALE GENOMIC DNA]</scope>
    <source>
        <strain evidence="7 8">PLY_AMNH</strain>
    </source>
</reference>
<keyword evidence="8" id="KW-1185">Reference proteome</keyword>
<accession>A0AAE0F145</accession>
<feature type="region of interest" description="Disordered" evidence="6">
    <location>
        <begin position="440"/>
        <end position="494"/>
    </location>
</feature>
<dbReference type="GO" id="GO:0060294">
    <property type="term" value="P:cilium movement involved in cell motility"/>
    <property type="evidence" value="ECO:0007669"/>
    <property type="project" value="InterPro"/>
</dbReference>
<evidence type="ECO:0000256" key="1">
    <source>
        <dbReference type="ARBA" id="ARBA00004430"/>
    </source>
</evidence>
<protein>
    <submittedName>
        <fullName evidence="7">Splicing factor, arginine/serine-rich 4</fullName>
    </submittedName>
</protein>
<evidence type="ECO:0000256" key="5">
    <source>
        <dbReference type="ARBA" id="ARBA00023273"/>
    </source>
</evidence>
<keyword evidence="5" id="KW-0966">Cell projection</keyword>
<evidence type="ECO:0000256" key="4">
    <source>
        <dbReference type="ARBA" id="ARBA00023212"/>
    </source>
</evidence>
<dbReference type="InterPro" id="IPR006802">
    <property type="entry name" value="Radial_spoke"/>
</dbReference>
<feature type="region of interest" description="Disordered" evidence="6">
    <location>
        <begin position="326"/>
        <end position="379"/>
    </location>
</feature>
<evidence type="ECO:0000256" key="6">
    <source>
        <dbReference type="SAM" id="MobiDB-lite"/>
    </source>
</evidence>
<evidence type="ECO:0000313" key="8">
    <source>
        <dbReference type="Proteomes" id="UP001190700"/>
    </source>
</evidence>
<dbReference type="EMBL" id="LGRX02028878">
    <property type="protein sequence ID" value="KAK3247537.1"/>
    <property type="molecule type" value="Genomic_DNA"/>
</dbReference>
<evidence type="ECO:0000256" key="2">
    <source>
        <dbReference type="ARBA" id="ARBA00022490"/>
    </source>
</evidence>
<evidence type="ECO:0000256" key="3">
    <source>
        <dbReference type="ARBA" id="ARBA00023069"/>
    </source>
</evidence>